<sequence>MLSQDIFLAVQSPVGIVALGIFVLMVLGLVLFAGGREHS</sequence>
<dbReference type="KEGG" id="nbe:Back2_04170"/>
<evidence type="ECO:0000256" key="1">
    <source>
        <dbReference type="SAM" id="Phobius"/>
    </source>
</evidence>
<proteinExistence type="predicted"/>
<gene>
    <name evidence="2" type="ORF">Back2_04170</name>
</gene>
<feature type="transmembrane region" description="Helical" evidence="1">
    <location>
        <begin position="6"/>
        <end position="33"/>
    </location>
</feature>
<evidence type="ECO:0000313" key="3">
    <source>
        <dbReference type="Proteomes" id="UP000271573"/>
    </source>
</evidence>
<dbReference type="AlphaFoldDB" id="A0A3G9IBD1"/>
<dbReference type="EMBL" id="AP019307">
    <property type="protein sequence ID" value="BBH16130.1"/>
    <property type="molecule type" value="Genomic_DNA"/>
</dbReference>
<evidence type="ECO:0000313" key="2">
    <source>
        <dbReference type="EMBL" id="BBH16130.1"/>
    </source>
</evidence>
<organism evidence="2 3">
    <name type="scientific">Nocardioides baekrokdamisoli</name>
    <dbReference type="NCBI Taxonomy" id="1804624"/>
    <lineage>
        <taxon>Bacteria</taxon>
        <taxon>Bacillati</taxon>
        <taxon>Actinomycetota</taxon>
        <taxon>Actinomycetes</taxon>
        <taxon>Propionibacteriales</taxon>
        <taxon>Nocardioidaceae</taxon>
        <taxon>Nocardioides</taxon>
    </lineage>
</organism>
<keyword evidence="1" id="KW-0812">Transmembrane</keyword>
<reference evidence="2 3" key="1">
    <citation type="submission" date="2018-11" db="EMBL/GenBank/DDBJ databases">
        <title>Complete genome sequence of Nocardioides baekrokdamisoli strain KCTC 39748.</title>
        <authorList>
            <person name="Kang S.W."/>
            <person name="Lee K.C."/>
            <person name="Kim K.K."/>
            <person name="Kim J.S."/>
            <person name="Kim D.S."/>
            <person name="Ko S.H."/>
            <person name="Yang S.H."/>
            <person name="Shin Y.K."/>
            <person name="Lee J.S."/>
        </authorList>
    </citation>
    <scope>NUCLEOTIDE SEQUENCE [LARGE SCALE GENOMIC DNA]</scope>
    <source>
        <strain evidence="2 3">KCTC 39748</strain>
    </source>
</reference>
<keyword evidence="3" id="KW-1185">Reference proteome</keyword>
<keyword evidence="1" id="KW-0472">Membrane</keyword>
<keyword evidence="1" id="KW-1133">Transmembrane helix</keyword>
<dbReference type="Proteomes" id="UP000271573">
    <property type="component" value="Chromosome"/>
</dbReference>
<name>A0A3G9IBD1_9ACTN</name>
<accession>A0A3G9IBD1</accession>
<protein>
    <submittedName>
        <fullName evidence="2">Uncharacterized protein</fullName>
    </submittedName>
</protein>